<dbReference type="PANTHER" id="PTHR11129:SF2">
    <property type="entry name" value="GERANYLGERANYL TRANSFERASE TYPE-2 SUBUNIT ALPHA"/>
    <property type="match status" value="1"/>
</dbReference>
<dbReference type="EC" id="2.5.1.60" evidence="2 9"/>
<evidence type="ECO:0000313" key="11">
    <source>
        <dbReference type="Proteomes" id="UP001295794"/>
    </source>
</evidence>
<evidence type="ECO:0000256" key="6">
    <source>
        <dbReference type="ARBA" id="ARBA00022737"/>
    </source>
</evidence>
<dbReference type="PANTHER" id="PTHR11129">
    <property type="entry name" value="PROTEIN FARNESYLTRANSFERASE ALPHA SUBUNIT/RAB GERANYLGERANYL TRANSFERASE ALPHA SUBUNIT"/>
    <property type="match status" value="1"/>
</dbReference>
<protein>
    <recommendedName>
        <fullName evidence="3 9">Geranylgeranyl transferase type-2 subunit alpha</fullName>
        <ecNumber evidence="2 9">2.5.1.60</ecNumber>
    </recommendedName>
    <alternativeName>
        <fullName evidence="7 9">Geranylgeranyl transferase type II subunit alpha</fullName>
    </alternativeName>
</protein>
<evidence type="ECO:0000256" key="1">
    <source>
        <dbReference type="ARBA" id="ARBA00006734"/>
    </source>
</evidence>
<proteinExistence type="inferred from homology"/>
<dbReference type="SUPFAM" id="SSF48439">
    <property type="entry name" value="Protein prenylyltransferase"/>
    <property type="match status" value="1"/>
</dbReference>
<dbReference type="PROSITE" id="PS51147">
    <property type="entry name" value="PFTA"/>
    <property type="match status" value="5"/>
</dbReference>
<sequence>GQPTIIMHGVKRVRHSPEALAAKKAKEQDKIKDYLALTDEILGKRDAGDLSREAFDLTTRILQMNPEFYTVWNYRRNILLGNIFPSSTPVQTNDLLTEELSMTTVALKLHPKVYWIWNHRRWCLLNVPDGPNDHVNGWRQENWDKEMFVVNKMLDVDPRNFHAWSYRRHILANMPVARPDAEELAYTTHKIESNFSNFSAWHHRTKLLTSLWASGELNRVETKEEEYELVHNAMYTDPSDQSVWIYHRWLVGTDEDVPVLEREMSIIQELLDEQPDSKWCMESLVHYKRMLLLRDASRDVEATKDECRHLLQELKTLDPARRKRYEEMEQQL</sequence>
<evidence type="ECO:0000256" key="5">
    <source>
        <dbReference type="ARBA" id="ARBA00022679"/>
    </source>
</evidence>
<name>A0AAD2K4X1_9AGAR</name>
<accession>A0AAD2K4X1</accession>
<dbReference type="GO" id="GO:0004663">
    <property type="term" value="F:Rab geranylgeranyltransferase activity"/>
    <property type="evidence" value="ECO:0007669"/>
    <property type="project" value="UniProtKB-UniRule"/>
</dbReference>
<dbReference type="InterPro" id="IPR002088">
    <property type="entry name" value="Prenyl_trans_a"/>
</dbReference>
<gene>
    <name evidence="10" type="ORF">MYCIT1_LOCUS29375</name>
</gene>
<comment type="catalytic activity">
    <reaction evidence="8 9">
        <text>geranylgeranyl diphosphate + L-cysteinyl-[protein] = S-geranylgeranyl-L-cysteinyl-[protein] + diphosphate</text>
        <dbReference type="Rhea" id="RHEA:21240"/>
        <dbReference type="Rhea" id="RHEA-COMP:10131"/>
        <dbReference type="Rhea" id="RHEA-COMP:11537"/>
        <dbReference type="ChEBI" id="CHEBI:29950"/>
        <dbReference type="ChEBI" id="CHEBI:33019"/>
        <dbReference type="ChEBI" id="CHEBI:57533"/>
        <dbReference type="ChEBI" id="CHEBI:86021"/>
        <dbReference type="EC" id="2.5.1.60"/>
    </reaction>
</comment>
<dbReference type="Gene3D" id="1.25.40.120">
    <property type="entry name" value="Protein prenylyltransferase"/>
    <property type="match status" value="1"/>
</dbReference>
<dbReference type="Proteomes" id="UP001295794">
    <property type="component" value="Unassembled WGS sequence"/>
</dbReference>
<dbReference type="GO" id="GO:0005968">
    <property type="term" value="C:Rab-protein geranylgeranyltransferase complex"/>
    <property type="evidence" value="ECO:0007669"/>
    <property type="project" value="TreeGrafter"/>
</dbReference>
<comment type="caution">
    <text evidence="10">The sequence shown here is derived from an EMBL/GenBank/DDBJ whole genome shotgun (WGS) entry which is preliminary data.</text>
</comment>
<evidence type="ECO:0000256" key="3">
    <source>
        <dbReference type="ARBA" id="ARBA00014772"/>
    </source>
</evidence>
<comment type="function">
    <text evidence="9">Catalyzes the transfer of a geranyl-geranyl moiety from geranyl-geranyl pyrophosphate to cysteines occuring in specific C-terminal amino acid sequences.</text>
</comment>
<keyword evidence="4 9" id="KW-0637">Prenyltransferase</keyword>
<reference evidence="10" key="1">
    <citation type="submission" date="2023-11" db="EMBL/GenBank/DDBJ databases">
        <authorList>
            <person name="De Vega J J."/>
            <person name="De Vega J J."/>
        </authorList>
    </citation>
    <scope>NUCLEOTIDE SEQUENCE</scope>
</reference>
<dbReference type="EMBL" id="CAVNYO010000436">
    <property type="protein sequence ID" value="CAK5279370.1"/>
    <property type="molecule type" value="Genomic_DNA"/>
</dbReference>
<keyword evidence="11" id="KW-1185">Reference proteome</keyword>
<evidence type="ECO:0000256" key="7">
    <source>
        <dbReference type="ARBA" id="ARBA00031267"/>
    </source>
</evidence>
<evidence type="ECO:0000256" key="2">
    <source>
        <dbReference type="ARBA" id="ARBA00012656"/>
    </source>
</evidence>
<dbReference type="AlphaFoldDB" id="A0AAD2K4X1"/>
<evidence type="ECO:0000256" key="8">
    <source>
        <dbReference type="ARBA" id="ARBA00047658"/>
    </source>
</evidence>
<evidence type="ECO:0000256" key="9">
    <source>
        <dbReference type="RuleBase" id="RU367120"/>
    </source>
</evidence>
<dbReference type="GO" id="GO:0097354">
    <property type="term" value="P:prenylation"/>
    <property type="evidence" value="ECO:0007669"/>
    <property type="project" value="UniProtKB-UniRule"/>
</dbReference>
<feature type="non-terminal residue" evidence="10">
    <location>
        <position position="1"/>
    </location>
</feature>
<organism evidence="10 11">
    <name type="scientific">Mycena citricolor</name>
    <dbReference type="NCBI Taxonomy" id="2018698"/>
    <lineage>
        <taxon>Eukaryota</taxon>
        <taxon>Fungi</taxon>
        <taxon>Dikarya</taxon>
        <taxon>Basidiomycota</taxon>
        <taxon>Agaricomycotina</taxon>
        <taxon>Agaricomycetes</taxon>
        <taxon>Agaricomycetidae</taxon>
        <taxon>Agaricales</taxon>
        <taxon>Marasmiineae</taxon>
        <taxon>Mycenaceae</taxon>
        <taxon>Mycena</taxon>
    </lineage>
</organism>
<evidence type="ECO:0000256" key="4">
    <source>
        <dbReference type="ARBA" id="ARBA00022602"/>
    </source>
</evidence>
<keyword evidence="6" id="KW-0677">Repeat</keyword>
<dbReference type="Pfam" id="PF01239">
    <property type="entry name" value="PPTA"/>
    <property type="match status" value="5"/>
</dbReference>
<evidence type="ECO:0000313" key="10">
    <source>
        <dbReference type="EMBL" id="CAK5279370.1"/>
    </source>
</evidence>
<dbReference type="FunFam" id="1.25.40.120:FF:000035">
    <property type="entry name" value="Geranylgeranyl transferase type-2 subunit alpha"/>
    <property type="match status" value="1"/>
</dbReference>
<keyword evidence="5 9" id="KW-0808">Transferase</keyword>
<comment type="similarity">
    <text evidence="1 9">Belongs to the protein prenyltransferase subunit alpha family.</text>
</comment>